<dbReference type="OrthoDB" id="9804695at2"/>
<dbReference type="InterPro" id="IPR003781">
    <property type="entry name" value="CoA-bd"/>
</dbReference>
<comment type="caution">
    <text evidence="2">The sequence shown here is derived from an EMBL/GenBank/DDBJ whole genome shotgun (WGS) entry which is preliminary data.</text>
</comment>
<dbReference type="PANTHER" id="PTHR33303:SF2">
    <property type="entry name" value="COA-BINDING DOMAIN-CONTAINING PROTEIN"/>
    <property type="match status" value="1"/>
</dbReference>
<dbReference type="Pfam" id="PF13380">
    <property type="entry name" value="CoA_binding_2"/>
    <property type="match status" value="1"/>
</dbReference>
<organism evidence="2 3">
    <name type="scientific">Zafaria cholistanensis</name>
    <dbReference type="NCBI Taxonomy" id="1682741"/>
    <lineage>
        <taxon>Bacteria</taxon>
        <taxon>Bacillati</taxon>
        <taxon>Actinomycetota</taxon>
        <taxon>Actinomycetes</taxon>
        <taxon>Micrococcales</taxon>
        <taxon>Micrococcaceae</taxon>
        <taxon>Zafaria</taxon>
    </lineage>
</organism>
<evidence type="ECO:0000259" key="1">
    <source>
        <dbReference type="SMART" id="SM00881"/>
    </source>
</evidence>
<dbReference type="RefSeq" id="WP_149956956.1">
    <property type="nucleotide sequence ID" value="NZ_BKDJ01000008.1"/>
</dbReference>
<dbReference type="EMBL" id="BKDJ01000008">
    <property type="protein sequence ID" value="GER23370.1"/>
    <property type="molecule type" value="Genomic_DNA"/>
</dbReference>
<evidence type="ECO:0000313" key="3">
    <source>
        <dbReference type="Proteomes" id="UP000325307"/>
    </source>
</evidence>
<dbReference type="SMART" id="SM00881">
    <property type="entry name" value="CoA_binding"/>
    <property type="match status" value="1"/>
</dbReference>
<sequence>MSTEPTPPAPAGPPRHTNDPAVVRRLLSTPGRWAVVGLSNNPRRAALGVSRFLMDRLGMEIVPVSLKGDEVHGRAGYRKLAEIPGPVDVVDCFVNSTKVGAVVDQAIEIGARAVWLQLGVVDEAAAARAKAAGLDVVMNTCPVMEAGT</sequence>
<accession>A0A5A7NRD8</accession>
<dbReference type="InterPro" id="IPR036291">
    <property type="entry name" value="NAD(P)-bd_dom_sf"/>
</dbReference>
<name>A0A5A7NRD8_9MICC</name>
<dbReference type="PANTHER" id="PTHR33303">
    <property type="entry name" value="CYTOPLASMIC PROTEIN-RELATED"/>
    <property type="match status" value="1"/>
</dbReference>
<evidence type="ECO:0000313" key="2">
    <source>
        <dbReference type="EMBL" id="GER23370.1"/>
    </source>
</evidence>
<proteinExistence type="predicted"/>
<dbReference type="Gene3D" id="3.40.50.720">
    <property type="entry name" value="NAD(P)-binding Rossmann-like Domain"/>
    <property type="match status" value="1"/>
</dbReference>
<reference evidence="2 3" key="1">
    <citation type="submission" date="2019-09" db="EMBL/GenBank/DDBJ databases">
        <title>Arthrobacter zafarii sp. nov., a moderately thermotolerant and halotolerant actinobacterium isolated from Cholistan desert soil of Pakistan.</title>
        <authorList>
            <person name="Amin A."/>
            <person name="Ahmed I."/>
            <person name="Khalid N."/>
            <person name="Schumann P."/>
            <person name="Busse H.J."/>
            <person name="Khan I.U."/>
            <person name="Li S."/>
            <person name="Li W.J."/>
        </authorList>
    </citation>
    <scope>NUCLEOTIDE SEQUENCE [LARGE SCALE GENOMIC DNA]</scope>
    <source>
        <strain evidence="2 3">NCCP-1664</strain>
    </source>
</reference>
<feature type="domain" description="CoA-binding" evidence="1">
    <location>
        <begin position="27"/>
        <end position="120"/>
    </location>
</feature>
<keyword evidence="3" id="KW-1185">Reference proteome</keyword>
<gene>
    <name evidence="2" type="ORF">NCCP1664_18660</name>
</gene>
<dbReference type="AlphaFoldDB" id="A0A5A7NRD8"/>
<protein>
    <submittedName>
        <fullName evidence="2">CoA-binding protein</fullName>
    </submittedName>
</protein>
<dbReference type="Proteomes" id="UP000325307">
    <property type="component" value="Unassembled WGS sequence"/>
</dbReference>
<dbReference type="SUPFAM" id="SSF51735">
    <property type="entry name" value="NAD(P)-binding Rossmann-fold domains"/>
    <property type="match status" value="1"/>
</dbReference>